<dbReference type="InterPro" id="IPR010321">
    <property type="entry name" value="DUF922"/>
</dbReference>
<organism evidence="1 2">
    <name type="scientific">Roseivirga spongicola</name>
    <dbReference type="NCBI Taxonomy" id="333140"/>
    <lineage>
        <taxon>Bacteria</taxon>
        <taxon>Pseudomonadati</taxon>
        <taxon>Bacteroidota</taxon>
        <taxon>Cytophagia</taxon>
        <taxon>Cytophagales</taxon>
        <taxon>Roseivirgaceae</taxon>
        <taxon>Roseivirga</taxon>
    </lineage>
</organism>
<dbReference type="RefSeq" id="WP_068222423.1">
    <property type="nucleotide sequence ID" value="NZ_CP139724.1"/>
</dbReference>
<accession>A0A150X4Z4</accession>
<dbReference type="EMBL" id="LRPC01000028">
    <property type="protein sequence ID" value="KYG73712.1"/>
    <property type="molecule type" value="Genomic_DNA"/>
</dbReference>
<dbReference type="AlphaFoldDB" id="A0A150X4Z4"/>
<keyword evidence="2" id="KW-1185">Reference proteome</keyword>
<dbReference type="OrthoDB" id="5431540at2"/>
<dbReference type="Proteomes" id="UP000075606">
    <property type="component" value="Unassembled WGS sequence"/>
</dbReference>
<name>A0A150X4Z4_9BACT</name>
<dbReference type="STRING" id="333140.AWW68_13590"/>
<evidence type="ECO:0000313" key="1">
    <source>
        <dbReference type="EMBL" id="KYG73712.1"/>
    </source>
</evidence>
<proteinExistence type="predicted"/>
<comment type="caution">
    <text evidence="1">The sequence shown here is derived from an EMBL/GenBank/DDBJ whole genome shotgun (WGS) entry which is preliminary data.</text>
</comment>
<sequence>MHQVVSVLRVVCFVVFLNLTVSEAKAQYLEVDTTAFIEWSEDLYMNWADYRFRNYSKEDGSGMALTSVMHSVRGGIIKGQPKFEVKVLFVKEDSWTTDSTSITLLAHEKLHFDIAELYARKIRKQIDQLFKDGERDLKVYNKYVKQLLGDFKRYSHNYDSKTRHGRNFDEQKVWFESVYSELERLKDYYK</sequence>
<gene>
    <name evidence="1" type="ORF">AWW68_13590</name>
</gene>
<dbReference type="Pfam" id="PF06037">
    <property type="entry name" value="DUF922"/>
    <property type="match status" value="1"/>
</dbReference>
<protein>
    <recommendedName>
        <fullName evidence="3">DUF922 domain-containing protein</fullName>
    </recommendedName>
</protein>
<reference evidence="1 2" key="1">
    <citation type="submission" date="2016-01" db="EMBL/GenBank/DDBJ databases">
        <title>Genome sequencing of Roseivirga spongicola UST030701-084.</title>
        <authorList>
            <person name="Selvaratnam C."/>
            <person name="Thevarajoo S."/>
            <person name="Goh K.M."/>
            <person name="Ee R."/>
            <person name="Chan K.-G."/>
            <person name="Chong C.S."/>
        </authorList>
    </citation>
    <scope>NUCLEOTIDE SEQUENCE [LARGE SCALE GENOMIC DNA]</scope>
    <source>
        <strain evidence="1 2">UST030701-084</strain>
    </source>
</reference>
<evidence type="ECO:0008006" key="3">
    <source>
        <dbReference type="Google" id="ProtNLM"/>
    </source>
</evidence>
<evidence type="ECO:0000313" key="2">
    <source>
        <dbReference type="Proteomes" id="UP000075606"/>
    </source>
</evidence>